<keyword evidence="6" id="KW-1133">Transmembrane helix</keyword>
<name>A0ABY1P7E4_9HYPH</name>
<organism evidence="10 11">
    <name type="scientific">Roseibium denhamense</name>
    <dbReference type="NCBI Taxonomy" id="76305"/>
    <lineage>
        <taxon>Bacteria</taxon>
        <taxon>Pseudomonadati</taxon>
        <taxon>Pseudomonadota</taxon>
        <taxon>Alphaproteobacteria</taxon>
        <taxon>Hyphomicrobiales</taxon>
        <taxon>Stappiaceae</taxon>
        <taxon>Roseibium</taxon>
    </lineage>
</organism>
<protein>
    <submittedName>
        <fullName evidence="10">Methyl-accepting chemotaxis protein</fullName>
    </submittedName>
</protein>
<keyword evidence="3 5" id="KW-0807">Transducer</keyword>
<dbReference type="SMART" id="SM00283">
    <property type="entry name" value="MA"/>
    <property type="match status" value="1"/>
</dbReference>
<dbReference type="SUPFAM" id="SSF58104">
    <property type="entry name" value="Methyl-accepting chemotaxis protein (MCP) signaling domain"/>
    <property type="match status" value="1"/>
</dbReference>
<dbReference type="CDD" id="cd06225">
    <property type="entry name" value="HAMP"/>
    <property type="match status" value="1"/>
</dbReference>
<sequence length="813" mass="83335">MSKLLEPLKNLRLSVKVGGGFVTMVLVAAAVGAVGTGAILGLRAQSDLSGQATASMADLQQVAQAKAAYLSAGTPELAETARSRIDGLNSSLLGLKAASRTDGGRAAADEAIALVSDLQSEFDGVTAAVAAQQDQVGNLIRAAVRLETLAMGITDQMDKIQRDAGGVAKKANGARNRADKLGRMLSGMEDLSGELGKMVTAGAAGAGLAPDLSAAVLDGLLDLEKSAKRAAKLKVGGVDGPKIKDLAAQIAAFQEKWAPSEDTTAPAGLPEEAATAAGLLLAGIHETASDLRKRAYEAADAASKEARSAGSKLGIIDLVKVNASKFLQASLEIRSVTMEFFAGVNDSSSDTVANRIASLQLLANTLKADSAAFPEITETVAAVEQDVAAFEREFAAMVDVQTRLEDSRLALSEASAQVRTAITGLAGQQSIGARAQADTALSLIAAALVAAVVLGGVLAFLLSLLITKPTRALTAAMGRLAEGDIDVVVPSTGQKDEIGDMSRTVKVFQENARARVRLEAEALESRDQQAARQDEVDALIGTFRDDIQTLLAALDETAAGMTGTARALGEIAESSAAQAGDTARVSEDASMSVENVAGATEELSASIAEIGDQVSRTSAVVTTATEAVQDTNAKVQGLAEAASKIGEVVTLIQAIAEQTNLLALNATIEAARAGEAGKGFAVVAAEVKELATQTSRATEEISAQIHTIQASTGEAVRAIGSISGTMDEVNGYTQGISAAVSQQGAATNEISGNIQRAAHSATTVTSNMSDLSDAVSRTRSASQNVLSASEDLTSRNRDLKDGIDRFLTRVAGV</sequence>
<evidence type="ECO:0000259" key="9">
    <source>
        <dbReference type="PROSITE" id="PS50885"/>
    </source>
</evidence>
<dbReference type="InterPro" id="IPR004089">
    <property type="entry name" value="MCPsignal_dom"/>
</dbReference>
<feature type="domain" description="T-SNARE coiled-coil homology" evidence="8">
    <location>
        <begin position="709"/>
        <end position="771"/>
    </location>
</feature>
<evidence type="ECO:0000256" key="3">
    <source>
        <dbReference type="ARBA" id="ARBA00023224"/>
    </source>
</evidence>
<dbReference type="Proteomes" id="UP001157914">
    <property type="component" value="Unassembled WGS sequence"/>
</dbReference>
<keyword evidence="6" id="KW-0812">Transmembrane</keyword>
<feature type="domain" description="HAMP" evidence="9">
    <location>
        <begin position="464"/>
        <end position="517"/>
    </location>
</feature>
<dbReference type="SMART" id="SM00304">
    <property type="entry name" value="HAMP"/>
    <property type="match status" value="1"/>
</dbReference>
<comment type="subcellular location">
    <subcellularLocation>
        <location evidence="1">Cell inner membrane</location>
        <topology evidence="1">Multi-pass membrane protein</topology>
    </subcellularLocation>
</comment>
<dbReference type="RefSeq" id="WP_155192648.1">
    <property type="nucleotide sequence ID" value="NZ_BAAAEA010000002.1"/>
</dbReference>
<reference evidence="10 11" key="1">
    <citation type="submission" date="2017-05" db="EMBL/GenBank/DDBJ databases">
        <authorList>
            <person name="Varghese N."/>
            <person name="Submissions S."/>
        </authorList>
    </citation>
    <scope>NUCLEOTIDE SEQUENCE [LARGE SCALE GENOMIC DNA]</scope>
    <source>
        <strain evidence="10 11">DSM 15949</strain>
    </source>
</reference>
<dbReference type="Pfam" id="PF00015">
    <property type="entry name" value="MCPsignal"/>
    <property type="match status" value="1"/>
</dbReference>
<dbReference type="Gene3D" id="6.10.340.10">
    <property type="match status" value="1"/>
</dbReference>
<dbReference type="Pfam" id="PF00672">
    <property type="entry name" value="HAMP"/>
    <property type="match status" value="1"/>
</dbReference>
<keyword evidence="2" id="KW-0997">Cell inner membrane</keyword>
<evidence type="ECO:0000256" key="5">
    <source>
        <dbReference type="PROSITE-ProRule" id="PRU00284"/>
    </source>
</evidence>
<feature type="transmembrane region" description="Helical" evidence="6">
    <location>
        <begin position="20"/>
        <end position="42"/>
    </location>
</feature>
<dbReference type="Gene3D" id="1.10.287.950">
    <property type="entry name" value="Methyl-accepting chemotaxis protein"/>
    <property type="match status" value="1"/>
</dbReference>
<keyword evidence="6" id="KW-0472">Membrane</keyword>
<dbReference type="PROSITE" id="PS50192">
    <property type="entry name" value="T_SNARE"/>
    <property type="match status" value="1"/>
</dbReference>
<dbReference type="PROSITE" id="PS50885">
    <property type="entry name" value="HAMP"/>
    <property type="match status" value="1"/>
</dbReference>
<dbReference type="PROSITE" id="PS50111">
    <property type="entry name" value="CHEMOTAXIS_TRANSDUC_2"/>
    <property type="match status" value="1"/>
</dbReference>
<dbReference type="PANTHER" id="PTHR32089:SF112">
    <property type="entry name" value="LYSOZYME-LIKE PROTEIN-RELATED"/>
    <property type="match status" value="1"/>
</dbReference>
<dbReference type="EMBL" id="FXTT01000003">
    <property type="protein sequence ID" value="SMP27270.1"/>
    <property type="molecule type" value="Genomic_DNA"/>
</dbReference>
<feature type="transmembrane region" description="Helical" evidence="6">
    <location>
        <begin position="440"/>
        <end position="466"/>
    </location>
</feature>
<dbReference type="PANTHER" id="PTHR32089">
    <property type="entry name" value="METHYL-ACCEPTING CHEMOTAXIS PROTEIN MCPB"/>
    <property type="match status" value="1"/>
</dbReference>
<feature type="domain" description="Methyl-accepting transducer" evidence="7">
    <location>
        <begin position="557"/>
        <end position="793"/>
    </location>
</feature>
<evidence type="ECO:0000259" key="8">
    <source>
        <dbReference type="PROSITE" id="PS50192"/>
    </source>
</evidence>
<dbReference type="InterPro" id="IPR003660">
    <property type="entry name" value="HAMP_dom"/>
</dbReference>
<evidence type="ECO:0000256" key="6">
    <source>
        <dbReference type="SAM" id="Phobius"/>
    </source>
</evidence>
<proteinExistence type="inferred from homology"/>
<keyword evidence="2" id="KW-1003">Cell membrane</keyword>
<evidence type="ECO:0000256" key="1">
    <source>
        <dbReference type="ARBA" id="ARBA00004429"/>
    </source>
</evidence>
<comment type="caution">
    <text evidence="10">The sequence shown here is derived from an EMBL/GenBank/DDBJ whole genome shotgun (WGS) entry which is preliminary data.</text>
</comment>
<evidence type="ECO:0000256" key="2">
    <source>
        <dbReference type="ARBA" id="ARBA00022519"/>
    </source>
</evidence>
<evidence type="ECO:0000313" key="10">
    <source>
        <dbReference type="EMBL" id="SMP27270.1"/>
    </source>
</evidence>
<evidence type="ECO:0000313" key="11">
    <source>
        <dbReference type="Proteomes" id="UP001157914"/>
    </source>
</evidence>
<comment type="similarity">
    <text evidence="4">Belongs to the methyl-accepting chemotaxis (MCP) protein family.</text>
</comment>
<dbReference type="InterPro" id="IPR000727">
    <property type="entry name" value="T_SNARE_dom"/>
</dbReference>
<gene>
    <name evidence="10" type="ORF">SAMN06265374_2871</name>
</gene>
<evidence type="ECO:0000256" key="4">
    <source>
        <dbReference type="ARBA" id="ARBA00029447"/>
    </source>
</evidence>
<evidence type="ECO:0000259" key="7">
    <source>
        <dbReference type="PROSITE" id="PS50111"/>
    </source>
</evidence>
<keyword evidence="11" id="KW-1185">Reference proteome</keyword>
<accession>A0ABY1P7E4</accession>